<feature type="compositionally biased region" description="Low complexity" evidence="3">
    <location>
        <begin position="71"/>
        <end position="84"/>
    </location>
</feature>
<evidence type="ECO:0000313" key="4">
    <source>
        <dbReference type="EMBL" id="MFC6281885.1"/>
    </source>
</evidence>
<evidence type="ECO:0000256" key="3">
    <source>
        <dbReference type="SAM" id="MobiDB-lite"/>
    </source>
</evidence>
<dbReference type="InterPro" id="IPR029058">
    <property type="entry name" value="AB_hydrolase_fold"/>
</dbReference>
<accession>A0ABW1TYD1</accession>
<proteinExistence type="predicted"/>
<keyword evidence="1" id="KW-0732">Signal</keyword>
<dbReference type="EMBL" id="JBHSRS010000018">
    <property type="protein sequence ID" value="MFC6281885.1"/>
    <property type="molecule type" value="Genomic_DNA"/>
</dbReference>
<evidence type="ECO:0000256" key="1">
    <source>
        <dbReference type="ARBA" id="ARBA00022729"/>
    </source>
</evidence>
<dbReference type="NCBIfam" id="TIGR01840">
    <property type="entry name" value="esterase_phb"/>
    <property type="match status" value="1"/>
</dbReference>
<dbReference type="PANTHER" id="PTHR43037">
    <property type="entry name" value="UNNAMED PRODUCT-RELATED"/>
    <property type="match status" value="1"/>
</dbReference>
<comment type="caution">
    <text evidence="4">The sequence shown here is derived from an EMBL/GenBank/DDBJ whole genome shotgun (WGS) entry which is preliminary data.</text>
</comment>
<name>A0ABW1TYD1_9BURK</name>
<protein>
    <submittedName>
        <fullName evidence="4">Alpha/beta hydrolase family esterase</fullName>
    </submittedName>
</protein>
<feature type="region of interest" description="Disordered" evidence="3">
    <location>
        <begin position="44"/>
        <end position="84"/>
    </location>
</feature>
<dbReference type="GO" id="GO:0016787">
    <property type="term" value="F:hydrolase activity"/>
    <property type="evidence" value="ECO:0007669"/>
    <property type="project" value="UniProtKB-KW"/>
</dbReference>
<dbReference type="Pfam" id="PF10503">
    <property type="entry name" value="Esterase_PHB"/>
    <property type="match status" value="1"/>
</dbReference>
<evidence type="ECO:0000256" key="2">
    <source>
        <dbReference type="ARBA" id="ARBA00022801"/>
    </source>
</evidence>
<dbReference type="Gene3D" id="3.40.50.1820">
    <property type="entry name" value="alpha/beta hydrolase"/>
    <property type="match status" value="1"/>
</dbReference>
<dbReference type="PANTHER" id="PTHR43037:SF1">
    <property type="entry name" value="BLL1128 PROTEIN"/>
    <property type="match status" value="1"/>
</dbReference>
<evidence type="ECO:0000313" key="5">
    <source>
        <dbReference type="Proteomes" id="UP001596270"/>
    </source>
</evidence>
<dbReference type="InterPro" id="IPR010126">
    <property type="entry name" value="Esterase_phb"/>
</dbReference>
<keyword evidence="5" id="KW-1185">Reference proteome</keyword>
<organism evidence="4 5">
    <name type="scientific">Polaromonas aquatica</name>
    <dbReference type="NCBI Taxonomy" id="332657"/>
    <lineage>
        <taxon>Bacteria</taxon>
        <taxon>Pseudomonadati</taxon>
        <taxon>Pseudomonadota</taxon>
        <taxon>Betaproteobacteria</taxon>
        <taxon>Burkholderiales</taxon>
        <taxon>Comamonadaceae</taxon>
        <taxon>Polaromonas</taxon>
    </lineage>
</organism>
<gene>
    <name evidence="4" type="ORF">ACFQND_11635</name>
</gene>
<dbReference type="RefSeq" id="WP_371438516.1">
    <property type="nucleotide sequence ID" value="NZ_JBHSRS010000018.1"/>
</dbReference>
<keyword evidence="2 4" id="KW-0378">Hydrolase</keyword>
<dbReference type="InterPro" id="IPR050955">
    <property type="entry name" value="Plant_Biomass_Hydrol_Est"/>
</dbReference>
<sequence length="380" mass="40271">MSKSQTRKSLSQTLLRATQMTGMGRLMDATRIIQNALMGSGMGMDTAERRASSPAPHRQTPTPAANDAEPAHQAPKPRAPRAPAFAGHSFLFDGEQYPYRLYIPAAPDSADQPGQAPMPLIVLLHGCKQDAQDFARGTAMNALADEHQCMVLYPEQTSKSNSQRCWNWFEPDHQQLDQGEPGMIAALTRHVLAGDYKGRHADPARVYVAGLSAGGAMAAVVAGLYPDIFAAVGVHSGLPSGAAQDLMSAFGAMRRGAKGHAAPAMPTIVFHGSADTTVHPDNGDYVSDAALAALKASGLSLVKSRSTVGAASEQRTERVVYREANGPSYVEHWRIDAGPHAWSGGDAAGSYTDPDGPSASAAMLAFFLQHKLQASTATWK</sequence>
<reference evidence="5" key="1">
    <citation type="journal article" date="2019" name="Int. J. Syst. Evol. Microbiol.">
        <title>The Global Catalogue of Microorganisms (GCM) 10K type strain sequencing project: providing services to taxonomists for standard genome sequencing and annotation.</title>
        <authorList>
            <consortium name="The Broad Institute Genomics Platform"/>
            <consortium name="The Broad Institute Genome Sequencing Center for Infectious Disease"/>
            <person name="Wu L."/>
            <person name="Ma J."/>
        </authorList>
    </citation>
    <scope>NUCLEOTIDE SEQUENCE [LARGE SCALE GENOMIC DNA]</scope>
    <source>
        <strain evidence="5">CCUG 39402</strain>
    </source>
</reference>
<dbReference type="SUPFAM" id="SSF53474">
    <property type="entry name" value="alpha/beta-Hydrolases"/>
    <property type="match status" value="2"/>
</dbReference>
<dbReference type="Proteomes" id="UP001596270">
    <property type="component" value="Unassembled WGS sequence"/>
</dbReference>